<evidence type="ECO:0000313" key="1">
    <source>
        <dbReference type="EMBL" id="MFK5735897.1"/>
    </source>
</evidence>
<sequence length="135" mass="13591">MVTHYSTNGLDSACGRSSQTLVSTVVADDVSCKSCQRTLSKADAAAATVRKSPSLAELRKSAKAVAEPAAVAGAAAGAPVAKPAAAKPVSKPVVQPVSKPAATPGYNAKAAWAARLAEQAGNRLPRGVQAKQRQA</sequence>
<accession>A0ABW8P0W4</accession>
<reference evidence="1 2" key="1">
    <citation type="journal article" date="2012" name="Plant Soil">
        <title>Screening of plant growth-promoting traits in arsenic-resistant bacteria isolated from the rhizosphere of soybean plants from Argentinean agricultural soil.</title>
        <authorList>
            <person name="Wevar Oller A.L."/>
            <person name="Talano M.A."/>
            <person name="Agostini E."/>
        </authorList>
    </citation>
    <scope>NUCLEOTIDE SEQUENCE [LARGE SCALE GENOMIC DNA]</scope>
    <source>
        <strain evidence="1 2">AW4</strain>
    </source>
</reference>
<protein>
    <recommendedName>
        <fullName evidence="3">Transcriptional regulator</fullName>
    </recommendedName>
</protein>
<name>A0ABW8P0W4_9PSED</name>
<dbReference type="RefSeq" id="WP_312151429.1">
    <property type="nucleotide sequence ID" value="NZ_JAHWXS010000025.1"/>
</dbReference>
<dbReference type="EMBL" id="JAHWXS010000025">
    <property type="protein sequence ID" value="MFK5735897.1"/>
    <property type="molecule type" value="Genomic_DNA"/>
</dbReference>
<proteinExistence type="predicted"/>
<evidence type="ECO:0000313" key="2">
    <source>
        <dbReference type="Proteomes" id="UP001621534"/>
    </source>
</evidence>
<organism evidence="1 2">
    <name type="scientific">Pseudomonas urmiensis</name>
    <dbReference type="NCBI Taxonomy" id="2745493"/>
    <lineage>
        <taxon>Bacteria</taxon>
        <taxon>Pseudomonadati</taxon>
        <taxon>Pseudomonadota</taxon>
        <taxon>Gammaproteobacteria</taxon>
        <taxon>Pseudomonadales</taxon>
        <taxon>Pseudomonadaceae</taxon>
        <taxon>Pseudomonas</taxon>
    </lineage>
</organism>
<keyword evidence="2" id="KW-1185">Reference proteome</keyword>
<comment type="caution">
    <text evidence="1">The sequence shown here is derived from an EMBL/GenBank/DDBJ whole genome shotgun (WGS) entry which is preliminary data.</text>
</comment>
<dbReference type="Proteomes" id="UP001621534">
    <property type="component" value="Unassembled WGS sequence"/>
</dbReference>
<gene>
    <name evidence="1" type="ORF">KW869_20395</name>
</gene>
<evidence type="ECO:0008006" key="3">
    <source>
        <dbReference type="Google" id="ProtNLM"/>
    </source>
</evidence>